<evidence type="ECO:0000256" key="2">
    <source>
        <dbReference type="ARBA" id="ARBA00023125"/>
    </source>
</evidence>
<reference evidence="4" key="1">
    <citation type="journal article" date="2015" name="Nature">
        <title>Complex archaea that bridge the gap between prokaryotes and eukaryotes.</title>
        <authorList>
            <person name="Spang A."/>
            <person name="Saw J.H."/>
            <person name="Jorgensen S.L."/>
            <person name="Zaremba-Niedzwiedzka K."/>
            <person name="Martijn J."/>
            <person name="Lind A.E."/>
            <person name="van Eijk R."/>
            <person name="Schleper C."/>
            <person name="Guy L."/>
            <person name="Ettema T.J."/>
        </authorList>
    </citation>
    <scope>NUCLEOTIDE SEQUENCE</scope>
</reference>
<organism evidence="4">
    <name type="scientific">marine sediment metagenome</name>
    <dbReference type="NCBI Taxonomy" id="412755"/>
    <lineage>
        <taxon>unclassified sequences</taxon>
        <taxon>metagenomes</taxon>
        <taxon>ecological metagenomes</taxon>
    </lineage>
</organism>
<dbReference type="CDD" id="cd00090">
    <property type="entry name" value="HTH_ARSR"/>
    <property type="match status" value="1"/>
</dbReference>
<evidence type="ECO:0000256" key="1">
    <source>
        <dbReference type="ARBA" id="ARBA00023015"/>
    </source>
</evidence>
<evidence type="ECO:0000256" key="3">
    <source>
        <dbReference type="ARBA" id="ARBA00023163"/>
    </source>
</evidence>
<name>A0A0F9UK49_9ZZZZ</name>
<dbReference type="PANTHER" id="PTHR43413">
    <property type="entry name" value="TRANSCRIPTIONAL REGULATOR, ASNC FAMILY"/>
    <property type="match status" value="1"/>
</dbReference>
<dbReference type="PRINTS" id="PR00033">
    <property type="entry name" value="HTHASNC"/>
</dbReference>
<dbReference type="InterPro" id="IPR036390">
    <property type="entry name" value="WH_DNA-bd_sf"/>
</dbReference>
<keyword evidence="3" id="KW-0804">Transcription</keyword>
<dbReference type="GO" id="GO:0043565">
    <property type="term" value="F:sequence-specific DNA binding"/>
    <property type="evidence" value="ECO:0007669"/>
    <property type="project" value="InterPro"/>
</dbReference>
<evidence type="ECO:0000313" key="4">
    <source>
        <dbReference type="EMBL" id="KKN53958.1"/>
    </source>
</evidence>
<dbReference type="EMBL" id="LAZR01000949">
    <property type="protein sequence ID" value="KKN53958.1"/>
    <property type="molecule type" value="Genomic_DNA"/>
</dbReference>
<accession>A0A0F9UK49</accession>
<gene>
    <name evidence="4" type="ORF">LCGC14_0596960</name>
</gene>
<dbReference type="InterPro" id="IPR011991">
    <property type="entry name" value="ArsR-like_HTH"/>
</dbReference>
<dbReference type="AlphaFoldDB" id="A0A0F9UK49"/>
<dbReference type="PANTHER" id="PTHR43413:SF6">
    <property type="entry name" value="REGULATORY PROTEIN ASNC"/>
    <property type="match status" value="1"/>
</dbReference>
<dbReference type="SMART" id="SM00344">
    <property type="entry name" value="HTH_ASNC"/>
    <property type="match status" value="1"/>
</dbReference>
<sequence length="159" mass="18291">MIMNNPKKLIRNLFKLDKIDMTILSGLQKHPEATCTEIAKKVDKSQPTVGIRIKRLKEKGLLKKMYGIDFRNVNLVLAHVSIQTSDIYQLTKRINVNIGKLLVWSTSGKYNLNLLICGENVKYIGNMVNTLFKNEKCIKLIKFEIINDLLTEFILPLKM</sequence>
<dbReference type="InterPro" id="IPR036388">
    <property type="entry name" value="WH-like_DNA-bd_sf"/>
</dbReference>
<dbReference type="InterPro" id="IPR050684">
    <property type="entry name" value="HTH-Siroheme_Decarb"/>
</dbReference>
<keyword evidence="1" id="KW-0805">Transcription regulation</keyword>
<keyword evidence="2" id="KW-0238">DNA-binding</keyword>
<protein>
    <recommendedName>
        <fullName evidence="5">HTH asnC-type domain-containing protein</fullName>
    </recommendedName>
</protein>
<evidence type="ECO:0008006" key="5">
    <source>
        <dbReference type="Google" id="ProtNLM"/>
    </source>
</evidence>
<comment type="caution">
    <text evidence="4">The sequence shown here is derived from an EMBL/GenBank/DDBJ whole genome shotgun (WGS) entry which is preliminary data.</text>
</comment>
<dbReference type="InterPro" id="IPR000485">
    <property type="entry name" value="AsnC-type_HTH_dom"/>
</dbReference>
<dbReference type="Pfam" id="PF13412">
    <property type="entry name" value="HTH_24"/>
    <property type="match status" value="1"/>
</dbReference>
<proteinExistence type="predicted"/>
<dbReference type="SUPFAM" id="SSF46785">
    <property type="entry name" value="Winged helix' DNA-binding domain"/>
    <property type="match status" value="1"/>
</dbReference>
<dbReference type="InterPro" id="IPR019888">
    <property type="entry name" value="Tscrpt_reg_AsnC-like"/>
</dbReference>
<dbReference type="Gene3D" id="1.10.10.10">
    <property type="entry name" value="Winged helix-like DNA-binding domain superfamily/Winged helix DNA-binding domain"/>
    <property type="match status" value="1"/>
</dbReference>